<dbReference type="FunFam" id="3.30.559.10:FF:000008">
    <property type="entry name" value="Tryptamine hydroxycinnamoyl transferase"/>
    <property type="match status" value="2"/>
</dbReference>
<evidence type="ECO:0000256" key="5">
    <source>
        <dbReference type="ARBA" id="ARBA00021611"/>
    </source>
</evidence>
<dbReference type="GO" id="GO:0005524">
    <property type="term" value="F:ATP binding"/>
    <property type="evidence" value="ECO:0007669"/>
    <property type="project" value="UniProtKB-KW"/>
</dbReference>
<organism evidence="24 25">
    <name type="scientific">Cannabis sativa</name>
    <name type="common">Hemp</name>
    <name type="synonym">Marijuana</name>
    <dbReference type="NCBI Taxonomy" id="3483"/>
    <lineage>
        <taxon>Eukaryota</taxon>
        <taxon>Viridiplantae</taxon>
        <taxon>Streptophyta</taxon>
        <taxon>Embryophyta</taxon>
        <taxon>Tracheophyta</taxon>
        <taxon>Spermatophyta</taxon>
        <taxon>Magnoliopsida</taxon>
        <taxon>eudicotyledons</taxon>
        <taxon>Gunneridae</taxon>
        <taxon>Pentapetalae</taxon>
        <taxon>rosids</taxon>
        <taxon>fabids</taxon>
        <taxon>Rosales</taxon>
        <taxon>Cannabaceae</taxon>
        <taxon>Cannabis</taxon>
    </lineage>
</organism>
<evidence type="ECO:0000256" key="12">
    <source>
        <dbReference type="ARBA" id="ARBA00022989"/>
    </source>
</evidence>
<dbReference type="Pfam" id="PF00022">
    <property type="entry name" value="Actin"/>
    <property type="match status" value="2"/>
</dbReference>
<keyword evidence="12 21" id="KW-1133">Transmembrane helix</keyword>
<dbReference type="GO" id="GO:0030003">
    <property type="term" value="P:intracellular monoatomic cation homeostasis"/>
    <property type="evidence" value="ECO:0007669"/>
    <property type="project" value="TreeGrafter"/>
</dbReference>
<evidence type="ECO:0000256" key="20">
    <source>
        <dbReference type="SAM" id="MobiDB-lite"/>
    </source>
</evidence>
<keyword evidence="9" id="KW-0547">Nucleotide-binding</keyword>
<evidence type="ECO:0000256" key="7">
    <source>
        <dbReference type="ARBA" id="ARBA00022679"/>
    </source>
</evidence>
<evidence type="ECO:0000256" key="2">
    <source>
        <dbReference type="ARBA" id="ARBA00004434"/>
    </source>
</evidence>
<dbReference type="PANTHER" id="PTHR14009">
    <property type="entry name" value="LEUCINE ZIPPER-EF-HAND CONTAINING TRANSMEMBRANE PROTEIN"/>
    <property type="match status" value="1"/>
</dbReference>
<evidence type="ECO:0000259" key="22">
    <source>
        <dbReference type="PROSITE" id="PS50222"/>
    </source>
</evidence>
<dbReference type="Gene3D" id="3.30.420.40">
    <property type="match status" value="2"/>
</dbReference>
<feature type="transmembrane region" description="Helical" evidence="21">
    <location>
        <begin position="610"/>
        <end position="633"/>
    </location>
</feature>
<evidence type="ECO:0000256" key="9">
    <source>
        <dbReference type="ARBA" id="ARBA00022741"/>
    </source>
</evidence>
<keyword evidence="7" id="KW-0808">Transferase</keyword>
<feature type="domain" description="EF-hand" evidence="22">
    <location>
        <begin position="1027"/>
        <end position="1062"/>
    </location>
</feature>
<keyword evidence="6" id="KW-0963">Cytoplasm</keyword>
<evidence type="ECO:0000256" key="10">
    <source>
        <dbReference type="ARBA" id="ARBA00022792"/>
    </source>
</evidence>
<evidence type="ECO:0000256" key="14">
    <source>
        <dbReference type="ARBA" id="ARBA00023136"/>
    </source>
</evidence>
<dbReference type="PANTHER" id="PTHR14009:SF31">
    <property type="entry name" value="MITOCHONDRIAL PROTON_CALCIUM EXCHANGER PROTEIN"/>
    <property type="match status" value="1"/>
</dbReference>
<evidence type="ECO:0000256" key="13">
    <source>
        <dbReference type="ARBA" id="ARBA00023128"/>
    </source>
</evidence>
<dbReference type="InterPro" id="IPR023213">
    <property type="entry name" value="CAT-like_dom_sf"/>
</dbReference>
<dbReference type="FunFam" id="3.30.420.40:FF:000148">
    <property type="entry name" value="Actin, alpha skeletal muscle"/>
    <property type="match status" value="1"/>
</dbReference>
<evidence type="ECO:0000256" key="8">
    <source>
        <dbReference type="ARBA" id="ARBA00022692"/>
    </source>
</evidence>
<dbReference type="SMART" id="SM00268">
    <property type="entry name" value="ACTIN"/>
    <property type="match status" value="1"/>
</dbReference>
<proteinExistence type="inferred from homology"/>
<dbReference type="InterPro" id="IPR044202">
    <property type="entry name" value="LETM1/MDM38-like"/>
</dbReference>
<dbReference type="PROSITE" id="PS51758">
    <property type="entry name" value="LETM1_RBD"/>
    <property type="match status" value="1"/>
</dbReference>
<evidence type="ECO:0000256" key="18">
    <source>
        <dbReference type="PROSITE-ProRule" id="PRU01094"/>
    </source>
</evidence>
<feature type="compositionally biased region" description="Basic and acidic residues" evidence="20">
    <location>
        <begin position="893"/>
        <end position="908"/>
    </location>
</feature>
<evidence type="ECO:0000256" key="4">
    <source>
        <dbReference type="ARBA" id="ARBA00010121"/>
    </source>
</evidence>
<evidence type="ECO:0000256" key="3">
    <source>
        <dbReference type="ARBA" id="ARBA00009861"/>
    </source>
</evidence>
<evidence type="ECO:0000313" key="24">
    <source>
        <dbReference type="EMBL" id="KAF4397513.1"/>
    </source>
</evidence>
<keyword evidence="10" id="KW-0999">Mitochondrion inner membrane</keyword>
<dbReference type="GO" id="GO:0043022">
    <property type="term" value="F:ribosome binding"/>
    <property type="evidence" value="ECO:0007669"/>
    <property type="project" value="InterPro"/>
</dbReference>
<dbReference type="EMBL" id="JAATIQ010000033">
    <property type="protein sequence ID" value="KAF4397513.1"/>
    <property type="molecule type" value="Genomic_DNA"/>
</dbReference>
<evidence type="ECO:0000256" key="19">
    <source>
        <dbReference type="SAM" id="Coils"/>
    </source>
</evidence>
<sequence length="1979" mass="222335">MDNRNVVVCDNGTGYVKCGFAGENFPTSVFPCVVGRPMLRYEESLVEQELKDIVVGEACAELRHQLDISYPVNNGIVQNWDDMVHIWDHAFYNELKIDPTECKILLTDPPLNPSKNREKMVETMFEKYNFAGVFIQIQAVLTLYAQGLLTGLVIDSGDGVTHVVPVVDGYSFPHLTKRMNVAGRHITSYLVDLLSRRGYAMNRNADFETVREIKEKLCYISYDYKREYQLGLETTILVKDYTLPDGRVIKVGTERFQAPEALFTPLYQHIVLSGGSTMYPGLPSRLEKEILDRYLEVVLKGNRDGLKKLRLRIEDPPRRKHMVYLGGAVLAGIMKDAPEFWISREDYQEEGVGLMASRAISTRKRFISQYLNLSNPFLQTLSLSPNQHLHTTTTSTFQNSDSGCGNPRSCSDGANHYLQQLLPGLGDFRWRGNGRSELVVPLGIRYRYMSLYIRNSSTAAATAAADKQRDVGSDNEDNEELVSSQKKRKEASPEECDQAVEGLTSAKAKAKAKKLQEQKAVTSILRRVWTTILGIGPALRAVASMSKEDWAKKLVHWKEEFVATLQHYWLGCKLLWADMRICSRLLMKLAGGKSLSRRERQQLTRTTADIFRLVPVAVFIIVPFMEFLLPVFLKLFPNMLPSTFQDKMKEQEALKRRLNARMEYAKFLQDTAKEMAKEVQNSRSGEIKKTAKDLDEFLSRLRKGGRVANEEILGFAKLFNDELTLDNINRPRLVNMCKYMGISPFGTDAYLRYMLRKRLQRIKADDKLIQAEGVESLSEAELREDCRERGMLGLLSVEEMRQQLRDWLDLSLNHSVPSSLLILSRAFTVSGKVKPEEAVQATLSSLPDEVVGTVGVTELPSEDSVSERRRKLEYLQMQEELIKKEEEREEEEQARIKESKGSQEDVALKEMTIPTAREAQEQARARSSEKQEQLCELSRALAVLASASSVSREREAFLGLVNKEIELYNSMVEKQGMDGEKDVLKAYIAAREESEPDKEVAEGHEASSALIERVDAMLQNLEKEIDDVDAKIGDRWQLLDRDFDGKVTPEEVAGAAMYLKNTLGKEGVQELISSLSKDRGGTTMEINNCNVFELRVNREEPTLVVPAEETEKGLYFLSNLDQNIAVIVRTVYCFEPNADKGNDKVAGEVIRSALERVLVHYYPLAGRLEISSEGKLIINCNGEGAVFVEAEADCMMKEIGDVTKPDPDTLGKLVYDIPGAKNILEMPPLVAQVTKFKCGGFALGLCLNHCMVDGIGAMEFVNSWGETARGVPLTVPPSLDRTILKSRTPPKIENLHREFSEIKDISSSSDLYKEEKMLYRSFCFDPEMLEKLKNKAKGNGALEKCTTFEALSAFVWKARTKALRLSPEQETKLLFAVDGRPKFCPQLPKGYFGNGIVLTNSLCQAGELLEKPLSFAVGLVQDAIKMVTDGYMRSAIDYFEVTRARPSLASTLLITTWSRLSFHSTDFGWGEPVLSGPVALPEKEVILFLSHGKERKSINVLLGLPAPAMNTFQELMLIIKDKRNEPSLVVPAEETQKGFYFLSNLDQNIAVIVRTVYCFEPKDNNNNSKDSVQVIRSALERVLVHYYPLAGRLEISSEGKLIINCNGEGAVFVEAEADCMMKEIGDVTKPDPDTLGKLVYDIPGAKNILEIPPMMAQVCICKEEFVGEVIEFIFGYTCCYVCTIQVTKFKCGGFALGFCVNHCMVDGITAMEFVNSWGETARGLPLTVPPFLDRTILKARIPPKIENLHREFSEIKDISSSINLYEEEKMQYKSFCFDPEMLEKLKNKAKENGSPIEKCTTFEVLSALVWKARTKALRLLPKQETKLLFAVDGRRKFCPQLPKGYFGNGIVLTNSLCQAGELLEKPLSFAVGLVQDAIKMVTDGYMRSAIDYFEVTRARPSLASTLLITTWSRLSFHSADFGWGEPVLSGPVALPEKEVILFLSHGKERKSINVLVGLPAPAMKTFQEIITSFTSHQSL</sequence>
<dbReference type="PROSITE" id="PS50222">
    <property type="entry name" value="EF_HAND_2"/>
    <property type="match status" value="1"/>
</dbReference>
<evidence type="ECO:0000313" key="25">
    <source>
        <dbReference type="Proteomes" id="UP000583929"/>
    </source>
</evidence>
<dbReference type="InterPro" id="IPR043129">
    <property type="entry name" value="ATPase_NBD"/>
</dbReference>
<keyword evidence="16" id="KW-0206">Cytoskeleton</keyword>
<dbReference type="FunFam" id="3.90.640.10:FF:000005">
    <property type="entry name" value="Actin-related protein 2"/>
    <property type="match status" value="1"/>
</dbReference>
<dbReference type="Proteomes" id="UP000583929">
    <property type="component" value="Unassembled WGS sequence"/>
</dbReference>
<comment type="similarity">
    <text evidence="3">Belongs to the plant acyltransferase family.</text>
</comment>
<evidence type="ECO:0000256" key="16">
    <source>
        <dbReference type="ARBA" id="ARBA00023212"/>
    </source>
</evidence>
<evidence type="ECO:0000259" key="23">
    <source>
        <dbReference type="PROSITE" id="PS51758"/>
    </source>
</evidence>
<dbReference type="CDD" id="cd10220">
    <property type="entry name" value="ASKHA_NBD_Arp2"/>
    <property type="match status" value="1"/>
</dbReference>
<dbReference type="Pfam" id="PF07766">
    <property type="entry name" value="LETM1_RBD"/>
    <property type="match status" value="1"/>
</dbReference>
<dbReference type="GO" id="GO:0005743">
    <property type="term" value="C:mitochondrial inner membrane"/>
    <property type="evidence" value="ECO:0007669"/>
    <property type="project" value="UniProtKB-SubCell"/>
</dbReference>
<dbReference type="InterPro" id="IPR004000">
    <property type="entry name" value="Actin"/>
</dbReference>
<evidence type="ECO:0000256" key="1">
    <source>
        <dbReference type="ARBA" id="ARBA00004245"/>
    </source>
</evidence>
<dbReference type="GO" id="GO:0005885">
    <property type="term" value="C:Arp2/3 protein complex"/>
    <property type="evidence" value="ECO:0007669"/>
    <property type="project" value="UniProtKB-ARBA"/>
</dbReference>
<evidence type="ECO:0000256" key="15">
    <source>
        <dbReference type="ARBA" id="ARBA00023203"/>
    </source>
</evidence>
<comment type="subcellular location">
    <subcellularLocation>
        <location evidence="1">Cytoplasm</location>
        <location evidence="1">Cytoskeleton</location>
    </subcellularLocation>
    <subcellularLocation>
        <location evidence="2">Mitochondrion inner membrane</location>
        <topology evidence="2">Single-pass membrane protein</topology>
    </subcellularLocation>
</comment>
<dbReference type="GO" id="GO:0016747">
    <property type="term" value="F:acyltransferase activity, transferring groups other than amino-acyl groups"/>
    <property type="evidence" value="ECO:0007669"/>
    <property type="project" value="UniProtKB-ARBA"/>
</dbReference>
<evidence type="ECO:0000256" key="17">
    <source>
        <dbReference type="ARBA" id="ARBA00023315"/>
    </source>
</evidence>
<dbReference type="FunFam" id="3.30.559.10:FF:000015">
    <property type="entry name" value="Spermidine hydroxycinnamoyl transferase"/>
    <property type="match status" value="1"/>
</dbReference>
<keyword evidence="14 21" id="KW-0472">Membrane</keyword>
<dbReference type="GO" id="GO:0003779">
    <property type="term" value="F:actin binding"/>
    <property type="evidence" value="ECO:0007669"/>
    <property type="project" value="UniProtKB-KW"/>
</dbReference>
<keyword evidence="15" id="KW-0009">Actin-binding</keyword>
<evidence type="ECO:0000256" key="11">
    <source>
        <dbReference type="ARBA" id="ARBA00022840"/>
    </source>
</evidence>
<feature type="region of interest" description="Disordered" evidence="20">
    <location>
        <begin position="464"/>
        <end position="496"/>
    </location>
</feature>
<dbReference type="InterPro" id="IPR033122">
    <property type="entry name" value="LETM1-like_RBD"/>
</dbReference>
<name>A0A7J6HQF8_CANSA</name>
<keyword evidence="17" id="KW-0012">Acyltransferase</keyword>
<gene>
    <name evidence="24" type="ORF">G4B88_027253</name>
</gene>
<dbReference type="PRINTS" id="PR00190">
    <property type="entry name" value="ACTIN"/>
</dbReference>
<keyword evidence="11" id="KW-0067">ATP-binding</keyword>
<accession>A0A7J6HQF8</accession>
<keyword evidence="19" id="KW-0175">Coiled coil</keyword>
<keyword evidence="25" id="KW-1185">Reference proteome</keyword>
<protein>
    <recommendedName>
        <fullName evidence="5">Actin-related protein 2</fullName>
    </recommendedName>
</protein>
<dbReference type="GO" id="GO:0005509">
    <property type="term" value="F:calcium ion binding"/>
    <property type="evidence" value="ECO:0007669"/>
    <property type="project" value="InterPro"/>
</dbReference>
<evidence type="ECO:0000256" key="21">
    <source>
        <dbReference type="SAM" id="Phobius"/>
    </source>
</evidence>
<reference evidence="24 25" key="1">
    <citation type="journal article" date="2020" name="bioRxiv">
        <title>Sequence and annotation of 42 cannabis genomes reveals extensive copy number variation in cannabinoid synthesis and pathogen resistance genes.</title>
        <authorList>
            <person name="Mckernan K.J."/>
            <person name="Helbert Y."/>
            <person name="Kane L.T."/>
            <person name="Ebling H."/>
            <person name="Zhang L."/>
            <person name="Liu B."/>
            <person name="Eaton Z."/>
            <person name="Mclaughlin S."/>
            <person name="Kingan S."/>
            <person name="Baybayan P."/>
            <person name="Concepcion G."/>
            <person name="Jordan M."/>
            <person name="Riva A."/>
            <person name="Barbazuk W."/>
            <person name="Harkins T."/>
        </authorList>
    </citation>
    <scope>NUCLEOTIDE SEQUENCE [LARGE SCALE GENOMIC DNA]</scope>
    <source>
        <strain evidence="25">cv. Jamaican Lion 4</strain>
        <tissue evidence="24">Leaf</tissue>
    </source>
</reference>
<dbReference type="Pfam" id="PF02458">
    <property type="entry name" value="Transferase"/>
    <property type="match status" value="3"/>
</dbReference>
<dbReference type="InterPro" id="IPR002048">
    <property type="entry name" value="EF_hand_dom"/>
</dbReference>
<comment type="similarity">
    <text evidence="4">Belongs to the actin family. ARP2 subfamily.</text>
</comment>
<dbReference type="Gene3D" id="3.30.559.10">
    <property type="entry name" value="Chloramphenicol acetyltransferase-like domain"/>
    <property type="match status" value="4"/>
</dbReference>
<keyword evidence="8 21" id="KW-0812">Transmembrane</keyword>
<feature type="coiled-coil region" evidence="19">
    <location>
        <begin position="1004"/>
        <end position="1031"/>
    </location>
</feature>
<dbReference type="Gene3D" id="3.90.640.10">
    <property type="entry name" value="Actin, Chain A, domain 4"/>
    <property type="match status" value="1"/>
</dbReference>
<evidence type="ECO:0000256" key="6">
    <source>
        <dbReference type="ARBA" id="ARBA00022490"/>
    </source>
</evidence>
<feature type="region of interest" description="Disordered" evidence="20">
    <location>
        <begin position="883"/>
        <end position="908"/>
    </location>
</feature>
<comment type="caution">
    <text evidence="24">The sequence shown here is derived from an EMBL/GenBank/DDBJ whole genome shotgun (WGS) entry which is preliminary data.</text>
</comment>
<keyword evidence="13 18" id="KW-0496">Mitochondrion</keyword>
<feature type="domain" description="Letm1 RBD" evidence="23">
    <location>
        <begin position="656"/>
        <end position="859"/>
    </location>
</feature>
<dbReference type="GO" id="GO:0007015">
    <property type="term" value="P:actin filament organization"/>
    <property type="evidence" value="ECO:0007669"/>
    <property type="project" value="UniProtKB-ARBA"/>
</dbReference>
<dbReference type="SUPFAM" id="SSF53067">
    <property type="entry name" value="Actin-like ATPase domain"/>
    <property type="match status" value="2"/>
</dbReference>